<feature type="transmembrane region" description="Helical" evidence="1">
    <location>
        <begin position="336"/>
        <end position="354"/>
    </location>
</feature>
<feature type="transmembrane region" description="Helical" evidence="1">
    <location>
        <begin position="93"/>
        <end position="113"/>
    </location>
</feature>
<accession>A0ABX4F856</accession>
<keyword evidence="1" id="KW-1133">Transmembrane helix</keyword>
<evidence type="ECO:0008006" key="4">
    <source>
        <dbReference type="Google" id="ProtNLM"/>
    </source>
</evidence>
<feature type="transmembrane region" description="Helical" evidence="1">
    <location>
        <begin position="16"/>
        <end position="34"/>
    </location>
</feature>
<name>A0ABX4F856_9BORD</name>
<dbReference type="RefSeq" id="WP_094830368.1">
    <property type="nucleotide sequence ID" value="NZ_NEVV01000007.1"/>
</dbReference>
<organism evidence="2 3">
    <name type="scientific">Bordetella genomosp. 6</name>
    <dbReference type="NCBI Taxonomy" id="463024"/>
    <lineage>
        <taxon>Bacteria</taxon>
        <taxon>Pseudomonadati</taxon>
        <taxon>Pseudomonadota</taxon>
        <taxon>Betaproteobacteria</taxon>
        <taxon>Burkholderiales</taxon>
        <taxon>Alcaligenaceae</taxon>
        <taxon>Bordetella</taxon>
    </lineage>
</organism>
<keyword evidence="1" id="KW-0472">Membrane</keyword>
<feature type="transmembrane region" description="Helical" evidence="1">
    <location>
        <begin position="366"/>
        <end position="390"/>
    </location>
</feature>
<evidence type="ECO:0000313" key="2">
    <source>
        <dbReference type="EMBL" id="OZI70458.1"/>
    </source>
</evidence>
<dbReference type="Proteomes" id="UP000216524">
    <property type="component" value="Unassembled WGS sequence"/>
</dbReference>
<evidence type="ECO:0000256" key="1">
    <source>
        <dbReference type="SAM" id="Phobius"/>
    </source>
</evidence>
<feature type="transmembrane region" description="Helical" evidence="1">
    <location>
        <begin position="174"/>
        <end position="204"/>
    </location>
</feature>
<keyword evidence="3" id="KW-1185">Reference proteome</keyword>
<feature type="transmembrane region" description="Helical" evidence="1">
    <location>
        <begin position="216"/>
        <end position="233"/>
    </location>
</feature>
<proteinExistence type="predicted"/>
<feature type="transmembrane region" description="Helical" evidence="1">
    <location>
        <begin position="272"/>
        <end position="290"/>
    </location>
</feature>
<feature type="transmembrane region" description="Helical" evidence="1">
    <location>
        <begin position="431"/>
        <end position="452"/>
    </location>
</feature>
<feature type="transmembrane region" description="Helical" evidence="1">
    <location>
        <begin position="119"/>
        <end position="136"/>
    </location>
</feature>
<keyword evidence="1" id="KW-0812">Transmembrane</keyword>
<sequence>MLKFFACNDNPDSSRLAAGICALIVIAAIVANTLPLQAEIAYRGYNVPDWVYHVFMPQNFGRDFPNGVHNYAQSSYMQLYLVLYWLGMPPEQAVYIGVALEIAALAFAIWVLTTTVLKSHAPLVAAILVALAVASNQDILDISRTGRTFFVGLYYGIADAARLLAIAYFLRKRWLACCIALAASVTTHPIMGGLALAALGAAAVSQPREWISRRSAACAALCLALIGLWLWIATPHVGLGSDTIPKDTWVAYTRLFNVHWYTQDLGLLGSYLPQRVVPLLALIGLFLRYLPSSPVAPEVRRALLVMVAVLMALTVFGVCASIWWREPFLIKLNLQRGSLLAATLALPVVVAGLAGELKRFGLRGVAAITIMLAPFYSAGAVPLIPAIVLILPGAPEDRRHGLKWQPFAWLVAIGGYWWVESVASTYVMQPAANYFIGPVDYIGVVGIAYLAVWAATCWRSCPRMPQYILAVVVAGSALYWQHARFTLQEQYQAVRTDYYAAQIWARDHTSASALFFVDPTLYYGWRDYSRRASFGNLREWLHTSWLYDTRASLYEEGLRRFNLFGLNIASYLSGPPAERWGALHDEFIKVSRAKDDAWRLKVAREYGIDYFVLPNGFQNVGFPVVFRNANFTIYKTP</sequence>
<reference evidence="2 3" key="1">
    <citation type="submission" date="2017-05" db="EMBL/GenBank/DDBJ databases">
        <title>Complete and WGS of Bordetella genogroups.</title>
        <authorList>
            <person name="Spilker T."/>
            <person name="Lipuma J."/>
        </authorList>
    </citation>
    <scope>NUCLEOTIDE SEQUENCE [LARGE SCALE GENOMIC DNA]</scope>
    <source>
        <strain evidence="2 3">AU3139</strain>
    </source>
</reference>
<protein>
    <recommendedName>
        <fullName evidence="4">Glycosyltransferase RgtA/B/C/D-like domain-containing protein</fullName>
    </recommendedName>
</protein>
<feature type="transmembrane region" description="Helical" evidence="1">
    <location>
        <begin position="402"/>
        <end position="419"/>
    </location>
</feature>
<dbReference type="EMBL" id="NEVV01000007">
    <property type="protein sequence ID" value="OZI70458.1"/>
    <property type="molecule type" value="Genomic_DNA"/>
</dbReference>
<comment type="caution">
    <text evidence="2">The sequence shown here is derived from an EMBL/GenBank/DDBJ whole genome shotgun (WGS) entry which is preliminary data.</text>
</comment>
<gene>
    <name evidence="2" type="ORF">CAL23_23110</name>
</gene>
<feature type="transmembrane region" description="Helical" evidence="1">
    <location>
        <begin position="302"/>
        <end position="324"/>
    </location>
</feature>
<evidence type="ECO:0000313" key="3">
    <source>
        <dbReference type="Proteomes" id="UP000216524"/>
    </source>
</evidence>
<feature type="transmembrane region" description="Helical" evidence="1">
    <location>
        <begin position="148"/>
        <end position="168"/>
    </location>
</feature>